<keyword evidence="5 9" id="KW-1133">Transmembrane helix</keyword>
<protein>
    <submittedName>
        <fullName evidence="10">ExbD/TolR family protein</fullName>
    </submittedName>
</protein>
<keyword evidence="7" id="KW-0813">Transport</keyword>
<dbReference type="Pfam" id="PF02472">
    <property type="entry name" value="ExbD"/>
    <property type="match status" value="1"/>
</dbReference>
<comment type="similarity">
    <text evidence="2 7">Belongs to the ExbD/TolR family.</text>
</comment>
<keyword evidence="6 9" id="KW-0472">Membrane</keyword>
<accession>A0ABV5GCI6</accession>
<proteinExistence type="inferred from homology"/>
<dbReference type="RefSeq" id="WP_290284442.1">
    <property type="nucleotide sequence ID" value="NZ_JAUFQN010000019.1"/>
</dbReference>
<keyword evidence="7" id="KW-0653">Protein transport</keyword>
<dbReference type="InterPro" id="IPR003400">
    <property type="entry name" value="ExbD"/>
</dbReference>
<evidence type="ECO:0000256" key="9">
    <source>
        <dbReference type="SAM" id="Phobius"/>
    </source>
</evidence>
<sequence length="199" mass="21591">MAELNTGDSGGGKKGSKKVRSKKQNSKVDLTAMVDLAFLLITFFMLTTTLSKPQSMNLGLPDKTDDPNVKPQKVDENRTMTILLGDNNKLVRYVGLLATPVLGGAPKDFEYGKDGIRKELLSRKAAVFQYTGTKDKGMIVIIKPSKKSNYRNLVDILDEMAIVGVPTYAIVNEFTPEESKLIGGAADAKTPAAEKTPNP</sequence>
<evidence type="ECO:0000256" key="8">
    <source>
        <dbReference type="SAM" id="MobiDB-lite"/>
    </source>
</evidence>
<dbReference type="PANTHER" id="PTHR30558:SF3">
    <property type="entry name" value="BIOPOLYMER TRANSPORT PROTEIN EXBD-RELATED"/>
    <property type="match status" value="1"/>
</dbReference>
<evidence type="ECO:0000313" key="10">
    <source>
        <dbReference type="EMBL" id="MFB9088831.1"/>
    </source>
</evidence>
<dbReference type="Proteomes" id="UP001589576">
    <property type="component" value="Unassembled WGS sequence"/>
</dbReference>
<feature type="region of interest" description="Disordered" evidence="8">
    <location>
        <begin position="1"/>
        <end position="24"/>
    </location>
</feature>
<gene>
    <name evidence="10" type="ORF">ACFFUU_04390</name>
</gene>
<evidence type="ECO:0000256" key="4">
    <source>
        <dbReference type="ARBA" id="ARBA00022692"/>
    </source>
</evidence>
<evidence type="ECO:0000256" key="6">
    <source>
        <dbReference type="ARBA" id="ARBA00023136"/>
    </source>
</evidence>
<keyword evidence="3" id="KW-1003">Cell membrane</keyword>
<evidence type="ECO:0000256" key="2">
    <source>
        <dbReference type="ARBA" id="ARBA00005811"/>
    </source>
</evidence>
<organism evidence="10 11">
    <name type="scientific">Flavobacterium paronense</name>
    <dbReference type="NCBI Taxonomy" id="1392775"/>
    <lineage>
        <taxon>Bacteria</taxon>
        <taxon>Pseudomonadati</taxon>
        <taxon>Bacteroidota</taxon>
        <taxon>Flavobacteriia</taxon>
        <taxon>Flavobacteriales</taxon>
        <taxon>Flavobacteriaceae</taxon>
        <taxon>Flavobacterium</taxon>
    </lineage>
</organism>
<reference evidence="10 11" key="1">
    <citation type="submission" date="2024-09" db="EMBL/GenBank/DDBJ databases">
        <authorList>
            <person name="Sun Q."/>
            <person name="Mori K."/>
        </authorList>
    </citation>
    <scope>NUCLEOTIDE SEQUENCE [LARGE SCALE GENOMIC DNA]</scope>
    <source>
        <strain evidence="10 11">CECT 8460</strain>
    </source>
</reference>
<name>A0ABV5GCI6_9FLAO</name>
<comment type="caution">
    <text evidence="10">The sequence shown here is derived from an EMBL/GenBank/DDBJ whole genome shotgun (WGS) entry which is preliminary data.</text>
</comment>
<evidence type="ECO:0000256" key="3">
    <source>
        <dbReference type="ARBA" id="ARBA00022475"/>
    </source>
</evidence>
<evidence type="ECO:0000256" key="7">
    <source>
        <dbReference type="RuleBase" id="RU003879"/>
    </source>
</evidence>
<evidence type="ECO:0000313" key="11">
    <source>
        <dbReference type="Proteomes" id="UP001589576"/>
    </source>
</evidence>
<keyword evidence="11" id="KW-1185">Reference proteome</keyword>
<evidence type="ECO:0000256" key="1">
    <source>
        <dbReference type="ARBA" id="ARBA00004162"/>
    </source>
</evidence>
<evidence type="ECO:0000256" key="5">
    <source>
        <dbReference type="ARBA" id="ARBA00022989"/>
    </source>
</evidence>
<comment type="subcellular location">
    <subcellularLocation>
        <location evidence="1">Cell membrane</location>
        <topology evidence="1">Single-pass membrane protein</topology>
    </subcellularLocation>
    <subcellularLocation>
        <location evidence="7">Cell membrane</location>
        <topology evidence="7">Single-pass type II membrane protein</topology>
    </subcellularLocation>
</comment>
<dbReference type="EMBL" id="JBHMFB010000011">
    <property type="protein sequence ID" value="MFB9088831.1"/>
    <property type="molecule type" value="Genomic_DNA"/>
</dbReference>
<feature type="transmembrane region" description="Helical" evidence="9">
    <location>
        <begin position="28"/>
        <end position="46"/>
    </location>
</feature>
<dbReference type="PANTHER" id="PTHR30558">
    <property type="entry name" value="EXBD MEMBRANE COMPONENT OF PMF-DRIVEN MACROMOLECULE IMPORT SYSTEM"/>
    <property type="match status" value="1"/>
</dbReference>
<feature type="compositionally biased region" description="Basic residues" evidence="8">
    <location>
        <begin position="14"/>
        <end position="24"/>
    </location>
</feature>
<keyword evidence="4 7" id="KW-0812">Transmembrane</keyword>